<evidence type="ECO:0000259" key="3">
    <source>
        <dbReference type="PROSITE" id="PS50977"/>
    </source>
</evidence>
<dbReference type="Gene3D" id="1.10.357.10">
    <property type="entry name" value="Tetracycline Repressor, domain 2"/>
    <property type="match status" value="1"/>
</dbReference>
<reference evidence="4" key="1">
    <citation type="submission" date="2020-02" db="EMBL/GenBank/DDBJ databases">
        <authorList>
            <person name="Meier V. D."/>
        </authorList>
    </citation>
    <scope>NUCLEOTIDE SEQUENCE</scope>
    <source>
        <strain evidence="4">AVDCRST_MAG86</strain>
    </source>
</reference>
<gene>
    <name evidence="4" type="ORF">AVDCRST_MAG86-3695</name>
</gene>
<accession>A0A6J4VWD3</accession>
<proteinExistence type="predicted"/>
<dbReference type="PROSITE" id="PS50977">
    <property type="entry name" value="HTH_TETR_2"/>
    <property type="match status" value="1"/>
</dbReference>
<evidence type="ECO:0000256" key="2">
    <source>
        <dbReference type="PROSITE-ProRule" id="PRU00335"/>
    </source>
</evidence>
<dbReference type="InterPro" id="IPR050624">
    <property type="entry name" value="HTH-type_Tx_Regulator"/>
</dbReference>
<evidence type="ECO:0000313" key="4">
    <source>
        <dbReference type="EMBL" id="CAA9587004.1"/>
    </source>
</evidence>
<dbReference type="PANTHER" id="PTHR43479:SF7">
    <property type="entry name" value="TETR-FAMILY TRANSCRIPTIONAL REGULATOR"/>
    <property type="match status" value="1"/>
</dbReference>
<keyword evidence="1 2" id="KW-0238">DNA-binding</keyword>
<dbReference type="GO" id="GO:0003677">
    <property type="term" value="F:DNA binding"/>
    <property type="evidence" value="ECO:0007669"/>
    <property type="project" value="UniProtKB-UniRule"/>
</dbReference>
<feature type="DNA-binding region" description="H-T-H motif" evidence="2">
    <location>
        <begin position="36"/>
        <end position="55"/>
    </location>
</feature>
<sequence length="193" mass="21426">MTRRRGSPDARVVKTHERLAQALVALTLERGYDAVTVRELTARAGVGYATFFRHCSSKEALLEQLLTDTLDDLMARLTPQLVTSDLARIGTLVFGHARDHADRYRVLLRTGEITGLLERCTRLGTETLSATFIPKPGSVVPFEVAAHHLVHSFIGLVAWYLDAGLPHTPERMGEILEALILEPTYRVALEAKK</sequence>
<name>A0A6J4VWD3_9DEIN</name>
<protein>
    <recommendedName>
        <fullName evidence="3">HTH tetR-type domain-containing protein</fullName>
    </recommendedName>
</protein>
<organism evidence="4">
    <name type="scientific">uncultured Truepera sp</name>
    <dbReference type="NCBI Taxonomy" id="543023"/>
    <lineage>
        <taxon>Bacteria</taxon>
        <taxon>Thermotogati</taxon>
        <taxon>Deinococcota</taxon>
        <taxon>Deinococci</taxon>
        <taxon>Trueperales</taxon>
        <taxon>Trueperaceae</taxon>
        <taxon>Truepera</taxon>
        <taxon>environmental samples</taxon>
    </lineage>
</organism>
<dbReference type="PANTHER" id="PTHR43479">
    <property type="entry name" value="ACREF/ENVCD OPERON REPRESSOR-RELATED"/>
    <property type="match status" value="1"/>
</dbReference>
<evidence type="ECO:0000256" key="1">
    <source>
        <dbReference type="ARBA" id="ARBA00023125"/>
    </source>
</evidence>
<dbReference type="InterPro" id="IPR001647">
    <property type="entry name" value="HTH_TetR"/>
</dbReference>
<dbReference type="Pfam" id="PF00440">
    <property type="entry name" value="TetR_N"/>
    <property type="match status" value="1"/>
</dbReference>
<feature type="domain" description="HTH tetR-type" evidence="3">
    <location>
        <begin position="13"/>
        <end position="73"/>
    </location>
</feature>
<dbReference type="AlphaFoldDB" id="A0A6J4VWD3"/>
<dbReference type="InterPro" id="IPR009057">
    <property type="entry name" value="Homeodomain-like_sf"/>
</dbReference>
<dbReference type="EMBL" id="CADCWP010000332">
    <property type="protein sequence ID" value="CAA9587004.1"/>
    <property type="molecule type" value="Genomic_DNA"/>
</dbReference>
<dbReference type="SUPFAM" id="SSF46689">
    <property type="entry name" value="Homeodomain-like"/>
    <property type="match status" value="1"/>
</dbReference>